<dbReference type="RefSeq" id="WP_270044973.1">
    <property type="nucleotide sequence ID" value="NZ_JAPDOD010000051.1"/>
</dbReference>
<dbReference type="InterPro" id="IPR010773">
    <property type="entry name" value="Mycophage_PG1_Gp7"/>
</dbReference>
<evidence type="ECO:0000313" key="1">
    <source>
        <dbReference type="EMBL" id="MDA0165711.1"/>
    </source>
</evidence>
<dbReference type="EMBL" id="JAPDOD010000051">
    <property type="protein sequence ID" value="MDA0165711.1"/>
    <property type="molecule type" value="Genomic_DNA"/>
</dbReference>
<keyword evidence="2" id="KW-1185">Reference proteome</keyword>
<comment type="caution">
    <text evidence="1">The sequence shown here is derived from an EMBL/GenBank/DDBJ whole genome shotgun (WGS) entry which is preliminary data.</text>
</comment>
<protein>
    <submittedName>
        <fullName evidence="1">DUF1360 domain-containing protein</fullName>
    </submittedName>
</protein>
<gene>
    <name evidence="1" type="ORF">OM076_35920</name>
</gene>
<reference evidence="1" key="1">
    <citation type="submission" date="2022-10" db="EMBL/GenBank/DDBJ databases">
        <title>The WGS of Solirubrobacter ginsenosidimutans DSM 21036.</title>
        <authorList>
            <person name="Jiang Z."/>
        </authorList>
    </citation>
    <scope>NUCLEOTIDE SEQUENCE</scope>
    <source>
        <strain evidence="1">DSM 21036</strain>
    </source>
</reference>
<dbReference type="AlphaFoldDB" id="A0A9X3MZ77"/>
<proteinExistence type="predicted"/>
<name>A0A9X3MZ77_9ACTN</name>
<evidence type="ECO:0000313" key="2">
    <source>
        <dbReference type="Proteomes" id="UP001149140"/>
    </source>
</evidence>
<accession>A0A9X3MZ77</accession>
<organism evidence="1 2">
    <name type="scientific">Solirubrobacter ginsenosidimutans</name>
    <dbReference type="NCBI Taxonomy" id="490573"/>
    <lineage>
        <taxon>Bacteria</taxon>
        <taxon>Bacillati</taxon>
        <taxon>Actinomycetota</taxon>
        <taxon>Thermoleophilia</taxon>
        <taxon>Solirubrobacterales</taxon>
        <taxon>Solirubrobacteraceae</taxon>
        <taxon>Solirubrobacter</taxon>
    </lineage>
</organism>
<sequence length="135" mass="14152">MRRDVSATRFVLAALATWRVTHLLSEEDGPGDVVVRARARLGDSPAGALMDCFACMSVWVAAPLARTVAPRGADAALAWLALSGAACLLERIAAEPMAGTMIDTREGIADGMLWRQAGGAQVADIIRMEPAAHPG</sequence>
<dbReference type="Pfam" id="PF07098">
    <property type="entry name" value="DUF1360"/>
    <property type="match status" value="1"/>
</dbReference>
<dbReference type="Proteomes" id="UP001149140">
    <property type="component" value="Unassembled WGS sequence"/>
</dbReference>